<accession>A0A6M3LYG7</accession>
<name>A0A6M3LYG7_9ZZZZ</name>
<gene>
    <name evidence="1" type="ORF">MM171A01374_0010</name>
</gene>
<organism evidence="1">
    <name type="scientific">viral metagenome</name>
    <dbReference type="NCBI Taxonomy" id="1070528"/>
    <lineage>
        <taxon>unclassified sequences</taxon>
        <taxon>metagenomes</taxon>
        <taxon>organismal metagenomes</taxon>
    </lineage>
</organism>
<reference evidence="1" key="1">
    <citation type="submission" date="2020-03" db="EMBL/GenBank/DDBJ databases">
        <title>The deep terrestrial virosphere.</title>
        <authorList>
            <person name="Holmfeldt K."/>
            <person name="Nilsson E."/>
            <person name="Simone D."/>
            <person name="Lopez-Fernandez M."/>
            <person name="Wu X."/>
            <person name="de Brujin I."/>
            <person name="Lundin D."/>
            <person name="Andersson A."/>
            <person name="Bertilsson S."/>
            <person name="Dopson M."/>
        </authorList>
    </citation>
    <scope>NUCLEOTIDE SEQUENCE</scope>
    <source>
        <strain evidence="1">MM171A01374</strain>
    </source>
</reference>
<sequence>MVHQRCRGLEYQPLDYPARIVESEDYYPQIFSEYGIKWPDPVLEELTHGPTSAHFWENHTMNHLIGLKEAKGDFIVFSDCDSKIIASDPRMSWVAKGIQILKGRRNIFCVSPSDGGGERAIQIMSQQMFMVETIRMRSEPIGMEWDGTFMPGGPFQEYYGMMEGRIGRVLTTKGYYRYVLPDKWRYWHTKDWVSLD</sequence>
<evidence type="ECO:0000313" key="1">
    <source>
        <dbReference type="EMBL" id="QJA99039.1"/>
    </source>
</evidence>
<dbReference type="EMBL" id="MT143624">
    <property type="protein sequence ID" value="QJA99039.1"/>
    <property type="molecule type" value="Genomic_DNA"/>
</dbReference>
<proteinExistence type="predicted"/>
<protein>
    <recommendedName>
        <fullName evidence="2">Glycosyltransferase</fullName>
    </recommendedName>
</protein>
<evidence type="ECO:0008006" key="2">
    <source>
        <dbReference type="Google" id="ProtNLM"/>
    </source>
</evidence>
<dbReference type="AlphaFoldDB" id="A0A6M3LYG7"/>